<name>A0A251X8G6_9GAMM</name>
<dbReference type="AlphaFoldDB" id="A0A251X8G6"/>
<evidence type="ECO:0000256" key="6">
    <source>
        <dbReference type="HAMAP-Rule" id="MF_00900"/>
    </source>
</evidence>
<dbReference type="SUPFAM" id="SSF52540">
    <property type="entry name" value="P-loop containing nucleoside triphosphate hydrolases"/>
    <property type="match status" value="1"/>
</dbReference>
<keyword evidence="5 6" id="KW-0342">GTP-binding</keyword>
<dbReference type="EMBL" id="MSLT01000012">
    <property type="protein sequence ID" value="OUD14349.1"/>
    <property type="molecule type" value="Genomic_DNA"/>
</dbReference>
<evidence type="ECO:0000256" key="4">
    <source>
        <dbReference type="ARBA" id="ARBA00022842"/>
    </source>
</evidence>
<keyword evidence="12" id="KW-1185">Reference proteome</keyword>
<organism evidence="11 12">
    <name type="scientific">Thioflexithrix psekupsensis</name>
    <dbReference type="NCBI Taxonomy" id="1570016"/>
    <lineage>
        <taxon>Bacteria</taxon>
        <taxon>Pseudomonadati</taxon>
        <taxon>Pseudomonadota</taxon>
        <taxon>Gammaproteobacteria</taxon>
        <taxon>Thiotrichales</taxon>
        <taxon>Thioflexithrix</taxon>
    </lineage>
</organism>
<feature type="domain" description="Hflx-type G" evidence="10">
    <location>
        <begin position="201"/>
        <end position="355"/>
    </location>
</feature>
<evidence type="ECO:0000256" key="2">
    <source>
        <dbReference type="ARBA" id="ARBA00022723"/>
    </source>
</evidence>
<comment type="subunit">
    <text evidence="6">Monomer. Associates with the 50S ribosomal subunit.</text>
</comment>
<gene>
    <name evidence="6" type="primary">hflX</name>
    <name evidence="11" type="ORF">TPSD3_08510</name>
</gene>
<evidence type="ECO:0000256" key="9">
    <source>
        <dbReference type="SAM" id="Coils"/>
    </source>
</evidence>
<dbReference type="GO" id="GO:0046872">
    <property type="term" value="F:metal ion binding"/>
    <property type="evidence" value="ECO:0007669"/>
    <property type="project" value="UniProtKB-KW"/>
</dbReference>
<accession>A0A251X8G6</accession>
<dbReference type="InterPro" id="IPR042108">
    <property type="entry name" value="GTPase_HflX_N_sf"/>
</dbReference>
<dbReference type="InterPro" id="IPR032305">
    <property type="entry name" value="GTP-bd_M"/>
</dbReference>
<keyword evidence="3 6" id="KW-0547">Nucleotide-binding</keyword>
<evidence type="ECO:0000256" key="1">
    <source>
        <dbReference type="ARBA" id="ARBA00022490"/>
    </source>
</evidence>
<dbReference type="Pfam" id="PF16360">
    <property type="entry name" value="GTP-bdg_M"/>
    <property type="match status" value="1"/>
</dbReference>
<evidence type="ECO:0000313" key="12">
    <source>
        <dbReference type="Proteomes" id="UP000194798"/>
    </source>
</evidence>
<proteinExistence type="inferred from homology"/>
<dbReference type="OrthoDB" id="9812272at2"/>
<keyword evidence="4 8" id="KW-0460">Magnesium</keyword>
<reference evidence="11 12" key="1">
    <citation type="submission" date="2016-12" db="EMBL/GenBank/DDBJ databases">
        <title>Thioflexothrix psekupsii D3 genome sequencing and assembly.</title>
        <authorList>
            <person name="Fomenkov A."/>
            <person name="Vincze T."/>
            <person name="Grabovich M."/>
            <person name="Anton B.P."/>
            <person name="Dubinina G."/>
            <person name="Orlova M."/>
            <person name="Belousova E."/>
            <person name="Roberts R.J."/>
        </authorList>
    </citation>
    <scope>NUCLEOTIDE SEQUENCE [LARGE SCALE GENOMIC DNA]</scope>
    <source>
        <strain evidence="11">D3</strain>
    </source>
</reference>
<keyword evidence="1 6" id="KW-0963">Cytoplasm</keyword>
<dbReference type="Gene3D" id="6.10.250.2860">
    <property type="match status" value="1"/>
</dbReference>
<dbReference type="GO" id="GO:0003924">
    <property type="term" value="F:GTPase activity"/>
    <property type="evidence" value="ECO:0007669"/>
    <property type="project" value="UniProtKB-UniRule"/>
</dbReference>
<dbReference type="SUPFAM" id="SSF54980">
    <property type="entry name" value="EF-G C-terminal domain-like"/>
    <property type="match status" value="1"/>
</dbReference>
<comment type="cofactor">
    <cofactor evidence="8">
        <name>Mg(2+)</name>
        <dbReference type="ChEBI" id="CHEBI:18420"/>
    </cofactor>
</comment>
<dbReference type="GO" id="GO:0043022">
    <property type="term" value="F:ribosome binding"/>
    <property type="evidence" value="ECO:0007669"/>
    <property type="project" value="TreeGrafter"/>
</dbReference>
<dbReference type="InterPro" id="IPR016496">
    <property type="entry name" value="GTPase_HflX"/>
</dbReference>
<dbReference type="InterPro" id="IPR027417">
    <property type="entry name" value="P-loop_NTPase"/>
</dbReference>
<dbReference type="CDD" id="cd01878">
    <property type="entry name" value="HflX"/>
    <property type="match status" value="1"/>
</dbReference>
<dbReference type="NCBIfam" id="TIGR03156">
    <property type="entry name" value="GTP_HflX"/>
    <property type="match status" value="1"/>
</dbReference>
<feature type="coiled-coil region" evidence="9">
    <location>
        <begin position="167"/>
        <end position="194"/>
    </location>
</feature>
<dbReference type="Gene3D" id="3.40.50.300">
    <property type="entry name" value="P-loop containing nucleotide triphosphate hydrolases"/>
    <property type="match status" value="1"/>
</dbReference>
<dbReference type="PRINTS" id="PR00326">
    <property type="entry name" value="GTP1OBG"/>
</dbReference>
<feature type="binding site" evidence="7">
    <location>
        <begin position="345"/>
        <end position="347"/>
    </location>
    <ligand>
        <name>GTP</name>
        <dbReference type="ChEBI" id="CHEBI:37565"/>
    </ligand>
</feature>
<dbReference type="PIRSF" id="PIRSF006809">
    <property type="entry name" value="GTP-binding_hflX_prd"/>
    <property type="match status" value="1"/>
</dbReference>
<sequence length="435" mass="49573">MFERPKGGSRALLVSIEFSRGHVASPDADEFAELARSAGLHVIAEWRLKRNTAPDSKFFLGEGKVEEITAYVAEHQVELVLFNHELQGSQERNLEEKIACRVMDRTGLILTIFAERARSSEGQLQVELAQLEYTSTRLVRAWKHLERQKGGIGLRGGPGETQLEVDRRLITDRIKQTKQQLAKMKQQHQLSQRARKRAEWPTVSFVGYTNVGKSTLFNRLTQAKTYAADQLFATLDTTARRLELGDHSPIILTDTVGFIQQLPHTLIEAFHATLDQVANADLLLHVVDASDPERQERIEQVQAVLADIHADHVPQLLVYNKIDRLDMPAKIEYDAHGKIQKIWLSAHTGDGLAQLHRALMHYVNTDRIHNWIRIPAEQGQIRARFYEWGHVIQEEYCDDGGFLLEVEIQNRYFQELQHSDPRIQVDLTRPVSGVG</sequence>
<dbReference type="InterPro" id="IPR025121">
    <property type="entry name" value="GTPase_HflX_N"/>
</dbReference>
<comment type="caution">
    <text evidence="11">The sequence shown here is derived from an EMBL/GenBank/DDBJ whole genome shotgun (WGS) entry which is preliminary data.</text>
</comment>
<dbReference type="NCBIfam" id="NF008280">
    <property type="entry name" value="PRK11058.1"/>
    <property type="match status" value="1"/>
</dbReference>
<dbReference type="GO" id="GO:0005525">
    <property type="term" value="F:GTP binding"/>
    <property type="evidence" value="ECO:0007669"/>
    <property type="project" value="UniProtKB-UniRule"/>
</dbReference>
<dbReference type="InterPro" id="IPR035647">
    <property type="entry name" value="EFG_III/V"/>
</dbReference>
<feature type="binding site" evidence="7">
    <location>
        <begin position="254"/>
        <end position="257"/>
    </location>
    <ligand>
        <name>GTP</name>
        <dbReference type="ChEBI" id="CHEBI:37565"/>
    </ligand>
</feature>
<dbReference type="InterPro" id="IPR030394">
    <property type="entry name" value="G_HFLX_dom"/>
</dbReference>
<comment type="similarity">
    <text evidence="6">Belongs to the TRAFAC class OBG-HflX-like GTPase superfamily. HflX GTPase family.</text>
</comment>
<dbReference type="InterPro" id="IPR006073">
    <property type="entry name" value="GTP-bd"/>
</dbReference>
<comment type="subcellular location">
    <subcellularLocation>
        <location evidence="6">Cytoplasm</location>
    </subcellularLocation>
    <text evidence="6">May associate with membranes.</text>
</comment>
<feature type="binding site" evidence="7">
    <location>
        <begin position="320"/>
        <end position="323"/>
    </location>
    <ligand>
        <name>GTP</name>
        <dbReference type="ChEBI" id="CHEBI:37565"/>
    </ligand>
</feature>
<evidence type="ECO:0000256" key="7">
    <source>
        <dbReference type="PIRSR" id="PIRSR006809-1"/>
    </source>
</evidence>
<dbReference type="GO" id="GO:0005737">
    <property type="term" value="C:cytoplasm"/>
    <property type="evidence" value="ECO:0007669"/>
    <property type="project" value="UniProtKB-SubCell"/>
</dbReference>
<keyword evidence="2 8" id="KW-0479">Metal-binding</keyword>
<dbReference type="PROSITE" id="PS51705">
    <property type="entry name" value="G_HFLX"/>
    <property type="match status" value="1"/>
</dbReference>
<feature type="binding site" evidence="8">
    <location>
        <position position="234"/>
    </location>
    <ligand>
        <name>Mg(2+)</name>
        <dbReference type="ChEBI" id="CHEBI:18420"/>
    </ligand>
</feature>
<dbReference type="Pfam" id="PF13167">
    <property type="entry name" value="GTP-bdg_N"/>
    <property type="match status" value="1"/>
</dbReference>
<dbReference type="RefSeq" id="WP_086488128.1">
    <property type="nucleotide sequence ID" value="NZ_MSLT01000012.1"/>
</dbReference>
<dbReference type="GO" id="GO:0097216">
    <property type="term" value="F:guanosine tetraphosphate binding"/>
    <property type="evidence" value="ECO:0007669"/>
    <property type="project" value="UniProtKB-ARBA"/>
</dbReference>
<protein>
    <recommendedName>
        <fullName evidence="6">GTPase HflX</fullName>
    </recommendedName>
    <alternativeName>
        <fullName evidence="6">GTP-binding protein HflX</fullName>
    </alternativeName>
</protein>
<dbReference type="HAMAP" id="MF_00900">
    <property type="entry name" value="GTPase_HflX"/>
    <property type="match status" value="1"/>
</dbReference>
<feature type="binding site" evidence="7">
    <location>
        <begin position="207"/>
        <end position="214"/>
    </location>
    <ligand>
        <name>GTP</name>
        <dbReference type="ChEBI" id="CHEBI:37565"/>
    </ligand>
</feature>
<evidence type="ECO:0000313" key="11">
    <source>
        <dbReference type="EMBL" id="OUD14349.1"/>
    </source>
</evidence>
<dbReference type="Proteomes" id="UP000194798">
    <property type="component" value="Unassembled WGS sequence"/>
</dbReference>
<dbReference type="Pfam" id="PF01926">
    <property type="entry name" value="MMR_HSR1"/>
    <property type="match status" value="1"/>
</dbReference>
<dbReference type="FunFam" id="3.40.50.300:FF:000173">
    <property type="entry name" value="GTPase HflX"/>
    <property type="match status" value="1"/>
</dbReference>
<dbReference type="PANTHER" id="PTHR10229:SF0">
    <property type="entry name" value="GTP-BINDING PROTEIN 6-RELATED"/>
    <property type="match status" value="1"/>
</dbReference>
<evidence type="ECO:0000256" key="5">
    <source>
        <dbReference type="ARBA" id="ARBA00023134"/>
    </source>
</evidence>
<comment type="function">
    <text evidence="6">GTPase that associates with the 50S ribosomal subunit and may have a role during protein synthesis or ribosome biogenesis.</text>
</comment>
<evidence type="ECO:0000259" key="10">
    <source>
        <dbReference type="PROSITE" id="PS51705"/>
    </source>
</evidence>
<feature type="binding site" evidence="8">
    <location>
        <position position="214"/>
    </location>
    <ligand>
        <name>Mg(2+)</name>
        <dbReference type="ChEBI" id="CHEBI:18420"/>
    </ligand>
</feature>
<dbReference type="FunFam" id="3.40.50.11060:FF:000001">
    <property type="entry name" value="GTPase HflX"/>
    <property type="match status" value="1"/>
</dbReference>
<evidence type="ECO:0000256" key="8">
    <source>
        <dbReference type="PIRSR" id="PIRSR006809-2"/>
    </source>
</evidence>
<dbReference type="PANTHER" id="PTHR10229">
    <property type="entry name" value="GTP-BINDING PROTEIN HFLX"/>
    <property type="match status" value="1"/>
</dbReference>
<dbReference type="Gene3D" id="3.40.50.11060">
    <property type="entry name" value="GTPase HflX, N-terminal domain"/>
    <property type="match status" value="1"/>
</dbReference>
<feature type="binding site" evidence="7">
    <location>
        <begin position="232"/>
        <end position="236"/>
    </location>
    <ligand>
        <name>GTP</name>
        <dbReference type="ChEBI" id="CHEBI:37565"/>
    </ligand>
</feature>
<keyword evidence="9" id="KW-0175">Coiled coil</keyword>
<evidence type="ECO:0000256" key="3">
    <source>
        <dbReference type="ARBA" id="ARBA00022741"/>
    </source>
</evidence>